<dbReference type="AlphaFoldDB" id="A0A226D5A7"/>
<proteinExistence type="predicted"/>
<protein>
    <submittedName>
        <fullName evidence="1">Uncharacterized protein</fullName>
    </submittedName>
</protein>
<keyword evidence="2" id="KW-1185">Reference proteome</keyword>
<dbReference type="EMBL" id="LNIX01000034">
    <property type="protein sequence ID" value="OXA40409.1"/>
    <property type="molecule type" value="Genomic_DNA"/>
</dbReference>
<reference evidence="1 2" key="1">
    <citation type="submission" date="2015-12" db="EMBL/GenBank/DDBJ databases">
        <title>The genome of Folsomia candida.</title>
        <authorList>
            <person name="Faddeeva A."/>
            <person name="Derks M.F."/>
            <person name="Anvar Y."/>
            <person name="Smit S."/>
            <person name="Van Straalen N."/>
            <person name="Roelofs D."/>
        </authorList>
    </citation>
    <scope>NUCLEOTIDE SEQUENCE [LARGE SCALE GENOMIC DNA]</scope>
    <source>
        <strain evidence="1 2">VU population</strain>
        <tissue evidence="1">Whole body</tissue>
    </source>
</reference>
<name>A0A226D5A7_FOLCA</name>
<accession>A0A226D5A7</accession>
<dbReference type="Proteomes" id="UP000198287">
    <property type="component" value="Unassembled WGS sequence"/>
</dbReference>
<sequence length="147" mass="15970">MIEKVNGKTVLETGMGGNSQKVQVQGPKSVFVKEDGKTVVIYCVIWPLFNFNSSSFIFPKAANCSVNTRRIAPGAFGAAVPQPLHFKEASVFVKTHTGIASTDSSYLSVNQIQAPFETSLVLVDIGKAKIWSRIVHGRTNKSWVALT</sequence>
<evidence type="ECO:0000313" key="2">
    <source>
        <dbReference type="Proteomes" id="UP000198287"/>
    </source>
</evidence>
<gene>
    <name evidence="1" type="ORF">Fcan01_24920</name>
</gene>
<organism evidence="1 2">
    <name type="scientific">Folsomia candida</name>
    <name type="common">Springtail</name>
    <dbReference type="NCBI Taxonomy" id="158441"/>
    <lineage>
        <taxon>Eukaryota</taxon>
        <taxon>Metazoa</taxon>
        <taxon>Ecdysozoa</taxon>
        <taxon>Arthropoda</taxon>
        <taxon>Hexapoda</taxon>
        <taxon>Collembola</taxon>
        <taxon>Entomobryomorpha</taxon>
        <taxon>Isotomoidea</taxon>
        <taxon>Isotomidae</taxon>
        <taxon>Proisotominae</taxon>
        <taxon>Folsomia</taxon>
    </lineage>
</organism>
<comment type="caution">
    <text evidence="1">The sequence shown here is derived from an EMBL/GenBank/DDBJ whole genome shotgun (WGS) entry which is preliminary data.</text>
</comment>
<evidence type="ECO:0000313" key="1">
    <source>
        <dbReference type="EMBL" id="OXA40409.1"/>
    </source>
</evidence>